<evidence type="ECO:0000313" key="4">
    <source>
        <dbReference type="Proteomes" id="UP000308802"/>
    </source>
</evidence>
<feature type="signal peptide" evidence="2">
    <location>
        <begin position="1"/>
        <end position="36"/>
    </location>
</feature>
<dbReference type="PANTHER" id="PTHR35043">
    <property type="entry name" value="TRANSCRIPTION FACTOR DOMAIN-CONTAINING PROTEIN"/>
    <property type="match status" value="1"/>
</dbReference>
<feature type="chain" id="PRO_5020560407" evidence="2">
    <location>
        <begin position="37"/>
        <end position="381"/>
    </location>
</feature>
<dbReference type="Proteomes" id="UP000308802">
    <property type="component" value="Unassembled WGS sequence"/>
</dbReference>
<protein>
    <submittedName>
        <fullName evidence="3">Uncharacterized protein</fullName>
    </submittedName>
</protein>
<dbReference type="PANTHER" id="PTHR35043:SF7">
    <property type="entry name" value="TRANSCRIPTION FACTOR DOMAIN-CONTAINING PROTEIN"/>
    <property type="match status" value="1"/>
</dbReference>
<accession>A0A4S9A868</accession>
<keyword evidence="2" id="KW-0732">Signal</keyword>
<sequence>MPVRQQINKFFYQLGIKLRWMLVTLIAPELLCGVAAEEWLNACKAARILAEKPDDEIEWTASHGFFAQMGGFRLRFRDADSQNSRRTSDTTTNEVSPEKHGIAAPYQEPLLSRLSYPHANNWSYVSGTSSTVESQEGLLPSPVHVAIREKSFKSVAWDLNIMSKQHAGLSTSFGPAEWSPDTRNGALIEQMMVQRQTDPQAGEIALMAMRMTTDTWNLSLEQIRLARKYGIIKTLPSMSKEDLDAISNSDGLAKALAVCQVLWLIIQMISRATSSLSVCQLEVATGAFAITTFLTRSLGASAVWTRGDKFTALSRPELETVTRAFEGKSLLQYNNAGLCDSTWSGSLRGLEFRVLKRSREVGMERLRFGVDDAASVSTGVA</sequence>
<feature type="region of interest" description="Disordered" evidence="1">
    <location>
        <begin position="79"/>
        <end position="102"/>
    </location>
</feature>
<evidence type="ECO:0000313" key="3">
    <source>
        <dbReference type="EMBL" id="THW75319.1"/>
    </source>
</evidence>
<gene>
    <name evidence="3" type="ORF">D6D19_04117</name>
</gene>
<dbReference type="AlphaFoldDB" id="A0A4S9A868"/>
<name>A0A4S9A868_AURPU</name>
<evidence type="ECO:0000256" key="1">
    <source>
        <dbReference type="SAM" id="MobiDB-lite"/>
    </source>
</evidence>
<organism evidence="3 4">
    <name type="scientific">Aureobasidium pullulans</name>
    <name type="common">Black yeast</name>
    <name type="synonym">Pullularia pullulans</name>
    <dbReference type="NCBI Taxonomy" id="5580"/>
    <lineage>
        <taxon>Eukaryota</taxon>
        <taxon>Fungi</taxon>
        <taxon>Dikarya</taxon>
        <taxon>Ascomycota</taxon>
        <taxon>Pezizomycotina</taxon>
        <taxon>Dothideomycetes</taxon>
        <taxon>Dothideomycetidae</taxon>
        <taxon>Dothideales</taxon>
        <taxon>Saccotheciaceae</taxon>
        <taxon>Aureobasidium</taxon>
    </lineage>
</organism>
<reference evidence="3 4" key="1">
    <citation type="submission" date="2018-10" db="EMBL/GenBank/DDBJ databases">
        <title>Fifty Aureobasidium pullulans genomes reveal a recombining polyextremotolerant generalist.</title>
        <authorList>
            <person name="Gostincar C."/>
            <person name="Turk M."/>
            <person name="Zajc J."/>
            <person name="Gunde-Cimerman N."/>
        </authorList>
    </citation>
    <scope>NUCLEOTIDE SEQUENCE [LARGE SCALE GENOMIC DNA]</scope>
    <source>
        <strain evidence="3 4">EXF-10659</strain>
    </source>
</reference>
<evidence type="ECO:0000256" key="2">
    <source>
        <dbReference type="SAM" id="SignalP"/>
    </source>
</evidence>
<comment type="caution">
    <text evidence="3">The sequence shown here is derived from an EMBL/GenBank/DDBJ whole genome shotgun (WGS) entry which is preliminary data.</text>
</comment>
<proteinExistence type="predicted"/>
<feature type="compositionally biased region" description="Polar residues" evidence="1">
    <location>
        <begin position="81"/>
        <end position="95"/>
    </location>
</feature>
<dbReference type="EMBL" id="QZAO01000099">
    <property type="protein sequence ID" value="THW75319.1"/>
    <property type="molecule type" value="Genomic_DNA"/>
</dbReference>